<dbReference type="EC" id="2.1.3.3" evidence="4"/>
<evidence type="ECO:0000313" key="4">
    <source>
        <dbReference type="EMBL" id="VAW17421.1"/>
    </source>
</evidence>
<dbReference type="SUPFAM" id="SSF53671">
    <property type="entry name" value="Aspartate/ornithine carbamoyltransferase"/>
    <property type="match status" value="1"/>
</dbReference>
<organism evidence="4">
    <name type="scientific">hydrothermal vent metagenome</name>
    <dbReference type="NCBI Taxonomy" id="652676"/>
    <lineage>
        <taxon>unclassified sequences</taxon>
        <taxon>metagenomes</taxon>
        <taxon>ecological metagenomes</taxon>
    </lineage>
</organism>
<dbReference type="PANTHER" id="PTHR45753">
    <property type="entry name" value="ORNITHINE CARBAMOYLTRANSFERASE, MITOCHONDRIAL"/>
    <property type="match status" value="1"/>
</dbReference>
<dbReference type="Pfam" id="PF02729">
    <property type="entry name" value="OTCace_N"/>
    <property type="match status" value="1"/>
</dbReference>
<dbReference type="InterPro" id="IPR006132">
    <property type="entry name" value="Asp/Orn_carbamoyltranf_P-bd"/>
</dbReference>
<sequence length="201" mass="22280">DILDLSKHSSIPIINGLSDLYHPCQALTDIFSIKEKLGKCEGITLSYIGDGNNVCHSLLLGCAKVGMNIQVATPKGYEADDVIIKQAQKYAQISGSKIKLTNDPVEGIKDADAIYADVWVSMGQEEESKERLKLFEEYQVNNTLVGHASPHYIFMHCLPAHRGQEVTADIIDGEHSIVFDQAENRLHTQKAIMIFLMNPNI</sequence>
<dbReference type="GO" id="GO:0004585">
    <property type="term" value="F:ornithine carbamoyltransferase activity"/>
    <property type="evidence" value="ECO:0007669"/>
    <property type="project" value="UniProtKB-EC"/>
</dbReference>
<protein>
    <submittedName>
        <fullName evidence="4">Ornithine carbamoyltransferase</fullName>
        <ecNumber evidence="4">2.1.3.3</ecNumber>
    </submittedName>
</protein>
<evidence type="ECO:0000259" key="3">
    <source>
        <dbReference type="Pfam" id="PF02729"/>
    </source>
</evidence>
<dbReference type="GO" id="GO:0042450">
    <property type="term" value="P:L-arginine biosynthetic process via ornithine"/>
    <property type="evidence" value="ECO:0007669"/>
    <property type="project" value="TreeGrafter"/>
</dbReference>
<dbReference type="PRINTS" id="PR00102">
    <property type="entry name" value="OTCASE"/>
</dbReference>
<name>A0A3B0TFM5_9ZZZZ</name>
<dbReference type="GO" id="GO:0019240">
    <property type="term" value="P:citrulline biosynthetic process"/>
    <property type="evidence" value="ECO:0007669"/>
    <property type="project" value="TreeGrafter"/>
</dbReference>
<gene>
    <name evidence="4" type="ORF">MNBD_BACTEROID05-888</name>
</gene>
<dbReference type="AlphaFoldDB" id="A0A3B0TFM5"/>
<dbReference type="Gene3D" id="3.40.50.1370">
    <property type="entry name" value="Aspartate/ornithine carbamoyltransferase"/>
    <property type="match status" value="2"/>
</dbReference>
<feature type="domain" description="Aspartate/ornithine carbamoyltransferase Asp/Orn-binding" evidence="2">
    <location>
        <begin position="41"/>
        <end position="195"/>
    </location>
</feature>
<evidence type="ECO:0000256" key="1">
    <source>
        <dbReference type="ARBA" id="ARBA00022679"/>
    </source>
</evidence>
<feature type="non-terminal residue" evidence="4">
    <location>
        <position position="1"/>
    </location>
</feature>
<dbReference type="NCBIfam" id="TIGR00658">
    <property type="entry name" value="orni_carb_tr"/>
    <property type="match status" value="1"/>
</dbReference>
<dbReference type="InterPro" id="IPR002292">
    <property type="entry name" value="Orn/put_carbamltrans"/>
</dbReference>
<feature type="domain" description="Aspartate/ornithine carbamoyltransferase carbamoyl-P binding" evidence="3">
    <location>
        <begin position="3"/>
        <end position="35"/>
    </location>
</feature>
<accession>A0A3B0TFM5</accession>
<dbReference type="Pfam" id="PF00185">
    <property type="entry name" value="OTCace"/>
    <property type="match status" value="1"/>
</dbReference>
<dbReference type="PANTHER" id="PTHR45753:SF3">
    <property type="entry name" value="ORNITHINE TRANSCARBAMYLASE, MITOCHONDRIAL"/>
    <property type="match status" value="1"/>
</dbReference>
<evidence type="ECO:0000259" key="2">
    <source>
        <dbReference type="Pfam" id="PF00185"/>
    </source>
</evidence>
<dbReference type="FunFam" id="3.40.50.1370:FF:000008">
    <property type="entry name" value="Ornithine carbamoyltransferase"/>
    <property type="match status" value="1"/>
</dbReference>
<dbReference type="EMBL" id="UOEN01000372">
    <property type="protein sequence ID" value="VAW17421.1"/>
    <property type="molecule type" value="Genomic_DNA"/>
</dbReference>
<reference evidence="4" key="1">
    <citation type="submission" date="2018-06" db="EMBL/GenBank/DDBJ databases">
        <authorList>
            <person name="Zhirakovskaya E."/>
        </authorList>
    </citation>
    <scope>NUCLEOTIDE SEQUENCE</scope>
</reference>
<dbReference type="PRINTS" id="PR00100">
    <property type="entry name" value="AOTCASE"/>
</dbReference>
<dbReference type="InterPro" id="IPR006131">
    <property type="entry name" value="Asp_carbamoyltransf_Asp/Orn-bd"/>
</dbReference>
<dbReference type="InterPro" id="IPR006130">
    <property type="entry name" value="Asp/Orn_carbamoylTrfase"/>
</dbReference>
<dbReference type="GO" id="GO:0016597">
    <property type="term" value="F:amino acid binding"/>
    <property type="evidence" value="ECO:0007669"/>
    <property type="project" value="InterPro"/>
</dbReference>
<dbReference type="InterPro" id="IPR036901">
    <property type="entry name" value="Asp/Orn_carbamoylTrfase_sf"/>
</dbReference>
<proteinExistence type="predicted"/>
<keyword evidence="1 4" id="KW-0808">Transferase</keyword>